<feature type="region of interest" description="Disordered" evidence="1">
    <location>
        <begin position="187"/>
        <end position="230"/>
    </location>
</feature>
<keyword evidence="3" id="KW-1185">Reference proteome</keyword>
<feature type="compositionally biased region" description="Basic residues" evidence="1">
    <location>
        <begin position="24"/>
        <end position="44"/>
    </location>
</feature>
<dbReference type="Proteomes" id="UP000789595">
    <property type="component" value="Unassembled WGS sequence"/>
</dbReference>
<sequence length="230" mass="24998">MSDSDSDEDFVDLTQEDDDERPKPKPAKKPAAKAKAPPKKKAAKAPKDDEDEEPKEAPKPKPKPKPRPKKPTGPRGDMPLVLTAGAGRDGKRTLMVELDSKAGGFGVDTGAIGRASFPRVDGKRKFRLDLRGQEYDATIRPCATMLVLNVAGAEARVETVISEYATIKHTHDATTAYDQDFGTYAGDANVNARRRRGDSDGSDSDAAPQKKKPKKKPAARKRKPAARKKK</sequence>
<feature type="compositionally biased region" description="Acidic residues" evidence="1">
    <location>
        <begin position="1"/>
        <end position="19"/>
    </location>
</feature>
<accession>A0A8J2SNI2</accession>
<dbReference type="EMBL" id="CAKKNE010000002">
    <property type="protein sequence ID" value="CAH0369709.1"/>
    <property type="molecule type" value="Genomic_DNA"/>
</dbReference>
<organism evidence="2 3">
    <name type="scientific">Pelagomonas calceolata</name>
    <dbReference type="NCBI Taxonomy" id="35677"/>
    <lineage>
        <taxon>Eukaryota</taxon>
        <taxon>Sar</taxon>
        <taxon>Stramenopiles</taxon>
        <taxon>Ochrophyta</taxon>
        <taxon>Pelagophyceae</taxon>
        <taxon>Pelagomonadales</taxon>
        <taxon>Pelagomonadaceae</taxon>
        <taxon>Pelagomonas</taxon>
    </lineage>
</organism>
<reference evidence="2" key="1">
    <citation type="submission" date="2021-11" db="EMBL/GenBank/DDBJ databases">
        <authorList>
            <consortium name="Genoscope - CEA"/>
            <person name="William W."/>
        </authorList>
    </citation>
    <scope>NUCLEOTIDE SEQUENCE</scope>
</reference>
<feature type="region of interest" description="Disordered" evidence="1">
    <location>
        <begin position="1"/>
        <end position="88"/>
    </location>
</feature>
<comment type="caution">
    <text evidence="2">The sequence shown here is derived from an EMBL/GenBank/DDBJ whole genome shotgun (WGS) entry which is preliminary data.</text>
</comment>
<dbReference type="AlphaFoldDB" id="A0A8J2SNI2"/>
<evidence type="ECO:0000256" key="1">
    <source>
        <dbReference type="SAM" id="MobiDB-lite"/>
    </source>
</evidence>
<protein>
    <submittedName>
        <fullName evidence="2">Uncharacterized protein</fullName>
    </submittedName>
</protein>
<gene>
    <name evidence="2" type="ORF">PECAL_2P28420</name>
</gene>
<feature type="compositionally biased region" description="Basic residues" evidence="1">
    <location>
        <begin position="60"/>
        <end position="72"/>
    </location>
</feature>
<name>A0A8J2SNI2_9STRA</name>
<evidence type="ECO:0000313" key="3">
    <source>
        <dbReference type="Proteomes" id="UP000789595"/>
    </source>
</evidence>
<dbReference type="OrthoDB" id="167469at2759"/>
<evidence type="ECO:0000313" key="2">
    <source>
        <dbReference type="EMBL" id="CAH0369709.1"/>
    </source>
</evidence>
<feature type="compositionally biased region" description="Basic residues" evidence="1">
    <location>
        <begin position="209"/>
        <end position="230"/>
    </location>
</feature>
<proteinExistence type="predicted"/>